<dbReference type="Proteomes" id="UP000008332">
    <property type="component" value="Chromosome"/>
</dbReference>
<proteinExistence type="predicted"/>
<keyword evidence="3" id="KW-1185">Reference proteome</keyword>
<dbReference type="OrthoDB" id="9761147at2"/>
<feature type="domain" description="PD-(D/E)XK endonuclease-like" evidence="1">
    <location>
        <begin position="591"/>
        <end position="839"/>
    </location>
</feature>
<evidence type="ECO:0000313" key="2">
    <source>
        <dbReference type="EMBL" id="ABD70608.1"/>
    </source>
</evidence>
<dbReference type="SUPFAM" id="SSF52540">
    <property type="entry name" value="P-loop containing nucleoside triphosphate hydrolases"/>
    <property type="match status" value="1"/>
</dbReference>
<protein>
    <recommendedName>
        <fullName evidence="1">PD-(D/E)XK endonuclease-like domain-containing protein</fullName>
    </recommendedName>
</protein>
<evidence type="ECO:0000259" key="1">
    <source>
        <dbReference type="Pfam" id="PF12705"/>
    </source>
</evidence>
<dbReference type="EMBL" id="CP000267">
    <property type="protein sequence ID" value="ABD70608.1"/>
    <property type="molecule type" value="Genomic_DNA"/>
</dbReference>
<reference evidence="3" key="1">
    <citation type="submission" date="2006-02" db="EMBL/GenBank/DDBJ databases">
        <title>Complete sequence of chromosome of Rhodoferax ferrireducens DSM 15236.</title>
        <authorList>
            <person name="Copeland A."/>
            <person name="Lucas S."/>
            <person name="Lapidus A."/>
            <person name="Barry K."/>
            <person name="Detter J.C."/>
            <person name="Glavina del Rio T."/>
            <person name="Hammon N."/>
            <person name="Israni S."/>
            <person name="Pitluck S."/>
            <person name="Brettin T."/>
            <person name="Bruce D."/>
            <person name="Han C."/>
            <person name="Tapia R."/>
            <person name="Gilna P."/>
            <person name="Kiss H."/>
            <person name="Schmutz J."/>
            <person name="Larimer F."/>
            <person name="Land M."/>
            <person name="Kyrpides N."/>
            <person name="Ivanova N."/>
            <person name="Richardson P."/>
        </authorList>
    </citation>
    <scope>NUCLEOTIDE SEQUENCE [LARGE SCALE GENOMIC DNA]</scope>
    <source>
        <strain evidence="3">ATCC BAA-621 / DSM 15236 / T118</strain>
    </source>
</reference>
<dbReference type="InterPro" id="IPR038726">
    <property type="entry name" value="PDDEXK_AddAB-type"/>
</dbReference>
<dbReference type="AlphaFoldDB" id="Q21UE5"/>
<dbReference type="RefSeq" id="WP_011465174.1">
    <property type="nucleotide sequence ID" value="NC_007908.1"/>
</dbReference>
<name>Q21UE5_ALBFT</name>
<dbReference type="eggNOG" id="COG2887">
    <property type="taxonomic scope" value="Bacteria"/>
</dbReference>
<accession>Q21UE5</accession>
<dbReference type="Pfam" id="PF12705">
    <property type="entry name" value="PDDEXK_1"/>
    <property type="match status" value="1"/>
</dbReference>
<dbReference type="InterPro" id="IPR027417">
    <property type="entry name" value="P-loop_NTPase"/>
</dbReference>
<dbReference type="Gene3D" id="3.90.320.10">
    <property type="match status" value="1"/>
</dbReference>
<dbReference type="eggNOG" id="COG3893">
    <property type="taxonomic scope" value="Bacteria"/>
</dbReference>
<dbReference type="STRING" id="338969.Rfer_2897"/>
<organism evidence="2 3">
    <name type="scientific">Albidiferax ferrireducens (strain ATCC BAA-621 / DSM 15236 / T118)</name>
    <name type="common">Rhodoferax ferrireducens</name>
    <dbReference type="NCBI Taxonomy" id="338969"/>
    <lineage>
        <taxon>Bacteria</taxon>
        <taxon>Pseudomonadati</taxon>
        <taxon>Pseudomonadota</taxon>
        <taxon>Betaproteobacteria</taxon>
        <taxon>Burkholderiales</taxon>
        <taxon>Comamonadaceae</taxon>
        <taxon>Rhodoferax</taxon>
    </lineage>
</organism>
<dbReference type="HOGENOM" id="CLU_318035_0_0_4"/>
<gene>
    <name evidence="2" type="ordered locus">Rfer_2897</name>
</gene>
<dbReference type="InterPro" id="IPR011604">
    <property type="entry name" value="PDDEXK-like_dom_sf"/>
</dbReference>
<dbReference type="KEGG" id="rfr:Rfer_2897"/>
<evidence type="ECO:0000313" key="3">
    <source>
        <dbReference type="Proteomes" id="UP000008332"/>
    </source>
</evidence>
<sequence length="846" mass="91034">MAEIAKNHPVDQAWDRVMGQIRAEMAARGVHASRTVVLLPYAQLMQQARSAWLRALEGATPGVNSPAHFLPRFETSMNWTRSLGGFEPGPDDLQLDCARDVLTAASLLARAGLAPYQNLLAARLMEAAWSLARLAASVAPTARAQWGLRLDSLLVSGLDAPVLALEAALARVALAWVASSSYPSDRLFAARPDLLVVLQGFQSEPLALALQHGLGERVVVLALQQEDTPTGAAAGADTVALHAAQDAEDEAQRAAACVLAHLAAGRSPVALVAQDRVLTRRVRAMLEERGVAVRDETGWTLSTTRAAAALMSLLRASAWDASTDGVLDWLKNAPAFDPQLVTQAEASWRRGAVREWRAVPLGDALQRPVQALRDSLQSGRPLARWLVDLRAVLQSAGQWTGLMQDAAGQAVLQALRLHEGAHTEFADVAVSMSQSEFTAWVSQSLEAASFLPEHPENSAPGQVVILPLSQLLGRPLAAVVLPGCDDVRLPMSPEPTGPWTPAQRELLGLPARAQLAAASRAAWQYALQFPHVDVLWRQSEGGEHLMASGFVQELQLGQIGAMAADPRPLRALTAKPGAMPSPRGDALALTRLSSTAYEDLRRCPYRFFALRQLKLQESDELDTELGKRDFGNWLHTVLKLFHEALNESPAPDFVGRLAMINAAAEQATLALGLSSSEFLPFAAAWPRVRAGYLEWLAGHEASGASFVAAERWRETALGHLTLVGKIDRIDRLQDGSALVIDYKTEPRASTAQRIKDAPEDTQLAFYAALLGDDTLAAAYVNVGEKDGTKTYEQSDVVALRDLLLAGIATDMARIADGAAMAAMGEGKACEFCAARGLCRKDFWDVA</sequence>